<feature type="compositionally biased region" description="Polar residues" evidence="4">
    <location>
        <begin position="585"/>
        <end position="611"/>
    </location>
</feature>
<evidence type="ECO:0000256" key="2">
    <source>
        <dbReference type="ARBA" id="ARBA00022884"/>
    </source>
</evidence>
<dbReference type="Pfam" id="PF00076">
    <property type="entry name" value="RRM_1"/>
    <property type="match status" value="2"/>
</dbReference>
<gene>
    <name evidence="6" type="ORF">FCC1311_030002</name>
</gene>
<feature type="region of interest" description="Disordered" evidence="4">
    <location>
        <begin position="494"/>
        <end position="515"/>
    </location>
</feature>
<accession>A0A2R5GAK5</accession>
<feature type="compositionally biased region" description="Polar residues" evidence="4">
    <location>
        <begin position="294"/>
        <end position="308"/>
    </location>
</feature>
<feature type="domain" description="RRM" evidence="5">
    <location>
        <begin position="37"/>
        <end position="114"/>
    </location>
</feature>
<feature type="region of interest" description="Disordered" evidence="4">
    <location>
        <begin position="115"/>
        <end position="339"/>
    </location>
</feature>
<feature type="compositionally biased region" description="Low complexity" evidence="4">
    <location>
        <begin position="650"/>
        <end position="663"/>
    </location>
</feature>
<feature type="compositionally biased region" description="Polar residues" evidence="4">
    <location>
        <begin position="155"/>
        <end position="180"/>
    </location>
</feature>
<sequence>MSVSVSGSKKAHARSKSRGESTDSSPSSTTPSAGQPNKLFIGGLSYDTTDESLERYFQNYGNVEAAVVLRDPNTLRSRGFGFVTFSSLKAASEVVSYTHHMIDGRKVEAKFAVPRSASNATNNSTSNSNTNTTTTNNNNNNNNNNNATSPTATSQQTRKASFSSTTSSNGPADRASSSPGTKAPTRATPRSSPQFGPSSIPAPYSAALTGANKRTQQQQQQKAKTTCASPATSEAHLEGEPRDEDCDAVPDLSQLSLSPRDAHDSKPRKSSIGSMASLDSIGAPVTAGSRKSRSTSINSAKGNASSSRVESKEAGRALASPRTSSKTSKAKNANASSSSPHATTAAAAAAAAANAAASGSTAASGGSIISNKIFVGGLLYATGHESLRDFFESYGSVESAEVIYNRDTKKSRGFGFVVFRDHESVDKVLNEQDTVGMHLKQASSQGGALALDSDEDDRPRHTLTHQLSSPLAALNAESVARIPEVETRIRSASAVFPPGPRDQQVQQQQQQQMENLLQHQRAARAASMQLHHRHGFELNHSNSIDSVHSLASFNLDGDDAFFGTDRAFSTLSSTSLADSSAGSTRSLNGPSSPRSFQGSSAQSPFQHSFTPTGHDAHAHSRRSYSVGGPSHHQQQDSQLPHISLDTLHLSASSSSPSFRASSPGPVPDSSGIWSNTAVPVLASPAQHQEGVPRPEHNFRRSASLEVSVPSSPYACHPSPALARHTSTGGLSTASSSRSFMPELEPLSTSFSASGDAFMGLDIDVSAGNSNNASLASTPHQHMGGQGSSTSPLLSPDASAHLDMGPLVSPPSTSRGDAHSSPSETFS</sequence>
<dbReference type="InterPro" id="IPR012677">
    <property type="entry name" value="Nucleotide-bd_a/b_plait_sf"/>
</dbReference>
<dbReference type="OrthoDB" id="1875751at2759"/>
<dbReference type="Gene3D" id="3.30.70.330">
    <property type="match status" value="2"/>
</dbReference>
<keyword evidence="1" id="KW-0677">Repeat</keyword>
<feature type="compositionally biased region" description="Polar residues" evidence="4">
    <location>
        <begin position="222"/>
        <end position="232"/>
    </location>
</feature>
<proteinExistence type="predicted"/>
<keyword evidence="7" id="KW-1185">Reference proteome</keyword>
<dbReference type="InterPro" id="IPR052462">
    <property type="entry name" value="SLIRP/GR-RBP-like"/>
</dbReference>
<dbReference type="SUPFAM" id="SSF54928">
    <property type="entry name" value="RNA-binding domain, RBD"/>
    <property type="match status" value="2"/>
</dbReference>
<feature type="region of interest" description="Disordered" evidence="4">
    <location>
        <begin position="771"/>
        <end position="826"/>
    </location>
</feature>
<feature type="compositionally biased region" description="Low complexity" evidence="4">
    <location>
        <begin position="323"/>
        <end position="339"/>
    </location>
</feature>
<name>A0A2R5GAK5_9STRA</name>
<protein>
    <submittedName>
        <fullName evidence="6">RNA-binding protein Musashi-like Rbp6</fullName>
    </submittedName>
</protein>
<dbReference type="AlphaFoldDB" id="A0A2R5GAK5"/>
<dbReference type="EMBL" id="BEYU01000023">
    <property type="protein sequence ID" value="GBG26778.1"/>
    <property type="molecule type" value="Genomic_DNA"/>
</dbReference>
<feature type="compositionally biased region" description="Low complexity" evidence="4">
    <location>
        <begin position="725"/>
        <end position="737"/>
    </location>
</feature>
<feature type="compositionally biased region" description="Polar residues" evidence="4">
    <location>
        <begin position="188"/>
        <end position="197"/>
    </location>
</feature>
<dbReference type="Proteomes" id="UP000241890">
    <property type="component" value="Unassembled WGS sequence"/>
</dbReference>
<feature type="region of interest" description="Disordered" evidence="4">
    <location>
        <begin position="650"/>
        <end position="673"/>
    </location>
</feature>
<organism evidence="6 7">
    <name type="scientific">Hondaea fermentalgiana</name>
    <dbReference type="NCBI Taxonomy" id="2315210"/>
    <lineage>
        <taxon>Eukaryota</taxon>
        <taxon>Sar</taxon>
        <taxon>Stramenopiles</taxon>
        <taxon>Bigyra</taxon>
        <taxon>Labyrinthulomycetes</taxon>
        <taxon>Thraustochytrida</taxon>
        <taxon>Thraustochytriidae</taxon>
        <taxon>Hondaea</taxon>
    </lineage>
</organism>
<evidence type="ECO:0000256" key="4">
    <source>
        <dbReference type="SAM" id="MobiDB-lite"/>
    </source>
</evidence>
<feature type="region of interest" description="Disordered" evidence="4">
    <location>
        <begin position="1"/>
        <end position="43"/>
    </location>
</feature>
<evidence type="ECO:0000256" key="1">
    <source>
        <dbReference type="ARBA" id="ARBA00022737"/>
    </source>
</evidence>
<feature type="compositionally biased region" description="Low complexity" evidence="4">
    <location>
        <begin position="503"/>
        <end position="512"/>
    </location>
</feature>
<feature type="compositionally biased region" description="Polar residues" evidence="4">
    <location>
        <begin position="809"/>
        <end position="826"/>
    </location>
</feature>
<dbReference type="FunFam" id="3.30.70.330:FF:000040">
    <property type="entry name" value="Heterogeneous nuclear ribonucleoprotein A2/B1"/>
    <property type="match status" value="1"/>
</dbReference>
<dbReference type="InterPro" id="IPR035979">
    <property type="entry name" value="RBD_domain_sf"/>
</dbReference>
<feature type="domain" description="RRM" evidence="5">
    <location>
        <begin position="371"/>
        <end position="456"/>
    </location>
</feature>
<evidence type="ECO:0000256" key="3">
    <source>
        <dbReference type="PROSITE-ProRule" id="PRU00176"/>
    </source>
</evidence>
<feature type="compositionally biased region" description="Low complexity" evidence="4">
    <location>
        <begin position="22"/>
        <end position="32"/>
    </location>
</feature>
<dbReference type="SMART" id="SM00360">
    <property type="entry name" value="RRM"/>
    <property type="match status" value="2"/>
</dbReference>
<keyword evidence="2 3" id="KW-0694">RNA-binding</keyword>
<reference evidence="6 7" key="1">
    <citation type="submission" date="2017-12" db="EMBL/GenBank/DDBJ databases">
        <title>Sequencing, de novo assembly and annotation of complete genome of a new Thraustochytrid species, strain FCC1311.</title>
        <authorList>
            <person name="Sedici K."/>
            <person name="Godart F."/>
            <person name="Aiese Cigliano R."/>
            <person name="Sanseverino W."/>
            <person name="Barakat M."/>
            <person name="Ortet P."/>
            <person name="Marechal E."/>
            <person name="Cagnac O."/>
            <person name="Amato A."/>
        </authorList>
    </citation>
    <scope>NUCLEOTIDE SEQUENCE [LARGE SCALE GENOMIC DNA]</scope>
</reference>
<comment type="caution">
    <text evidence="6">The sequence shown here is derived from an EMBL/GenBank/DDBJ whole genome shotgun (WGS) entry which is preliminary data.</text>
</comment>
<dbReference type="InParanoid" id="A0A2R5GAK5"/>
<evidence type="ECO:0000313" key="7">
    <source>
        <dbReference type="Proteomes" id="UP000241890"/>
    </source>
</evidence>
<dbReference type="PANTHER" id="PTHR48027">
    <property type="entry name" value="HETEROGENEOUS NUCLEAR RIBONUCLEOPROTEIN 87F-RELATED"/>
    <property type="match status" value="1"/>
</dbReference>
<feature type="compositionally biased region" description="Low complexity" evidence="4">
    <location>
        <begin position="116"/>
        <end position="154"/>
    </location>
</feature>
<feature type="region of interest" description="Disordered" evidence="4">
    <location>
        <begin position="708"/>
        <end position="737"/>
    </location>
</feature>
<dbReference type="InterPro" id="IPR000504">
    <property type="entry name" value="RRM_dom"/>
</dbReference>
<feature type="region of interest" description="Disordered" evidence="4">
    <location>
        <begin position="574"/>
        <end position="638"/>
    </location>
</feature>
<dbReference type="GO" id="GO:0003723">
    <property type="term" value="F:RNA binding"/>
    <property type="evidence" value="ECO:0007669"/>
    <property type="project" value="UniProtKB-UniRule"/>
</dbReference>
<feature type="compositionally biased region" description="Low complexity" evidence="4">
    <location>
        <begin position="574"/>
        <end position="584"/>
    </location>
</feature>
<dbReference type="PROSITE" id="PS50102">
    <property type="entry name" value="RRM"/>
    <property type="match status" value="2"/>
</dbReference>
<evidence type="ECO:0000259" key="5">
    <source>
        <dbReference type="PROSITE" id="PS50102"/>
    </source>
</evidence>
<evidence type="ECO:0000313" key="6">
    <source>
        <dbReference type="EMBL" id="GBG26778.1"/>
    </source>
</evidence>